<dbReference type="PANTHER" id="PTHR32282">
    <property type="entry name" value="BINDING PROTEIN TRANSPEPTIDASE, PUTATIVE-RELATED"/>
    <property type="match status" value="1"/>
</dbReference>
<evidence type="ECO:0000256" key="3">
    <source>
        <dbReference type="ARBA" id="ARBA00022670"/>
    </source>
</evidence>
<evidence type="ECO:0000256" key="15">
    <source>
        <dbReference type="ARBA" id="ARBA00049902"/>
    </source>
</evidence>
<proteinExistence type="predicted"/>
<evidence type="ECO:0000256" key="7">
    <source>
        <dbReference type="ARBA" id="ARBA00022801"/>
    </source>
</evidence>
<evidence type="ECO:0000256" key="11">
    <source>
        <dbReference type="ARBA" id="ARBA00023136"/>
    </source>
</evidence>
<dbReference type="Gene3D" id="1.10.3810.10">
    <property type="entry name" value="Biosynthetic peptidoglycan transglycosylase-like"/>
    <property type="match status" value="1"/>
</dbReference>
<dbReference type="InterPro" id="IPR012338">
    <property type="entry name" value="Beta-lactam/transpept-like"/>
</dbReference>
<comment type="catalytic activity">
    <reaction evidence="15">
        <text>[GlcNAc-(1-&gt;4)-Mur2Ac(oyl-L-Ala-gamma-D-Glu-L-Lys-D-Ala-D-Ala)](n)-di-trans,octa-cis-undecaprenyl diphosphate + beta-D-GlcNAc-(1-&gt;4)-Mur2Ac(oyl-L-Ala-gamma-D-Glu-L-Lys-D-Ala-D-Ala)-di-trans,octa-cis-undecaprenyl diphosphate = [GlcNAc-(1-&gt;4)-Mur2Ac(oyl-L-Ala-gamma-D-Glu-L-Lys-D-Ala-D-Ala)](n+1)-di-trans,octa-cis-undecaprenyl diphosphate + di-trans,octa-cis-undecaprenyl diphosphate + H(+)</text>
        <dbReference type="Rhea" id="RHEA:23708"/>
        <dbReference type="Rhea" id="RHEA-COMP:9602"/>
        <dbReference type="Rhea" id="RHEA-COMP:9603"/>
        <dbReference type="ChEBI" id="CHEBI:15378"/>
        <dbReference type="ChEBI" id="CHEBI:58405"/>
        <dbReference type="ChEBI" id="CHEBI:60033"/>
        <dbReference type="ChEBI" id="CHEBI:78435"/>
        <dbReference type="EC" id="2.4.99.28"/>
    </reaction>
</comment>
<dbReference type="InterPro" id="IPR001460">
    <property type="entry name" value="PCN-bd_Tpept"/>
</dbReference>
<keyword evidence="2" id="KW-0121">Carboxypeptidase</keyword>
<sequence length="873" mass="97695">MKRRLQRLNDWLGQWNQTKIGRPIDITGQVLWNLFLIIITTVLICMTFVGAAGLGYFVSLAEDAPAYSEDKIKMDLYNYEQTSEIYFAGDTYLGELPSILDRREVSLDEVSDYVIQAMIATEDEYFYEHHGIVPKAIMRAAVQEIAGSGMQSGGSTLTQQVVKNQLLSSEVSFTRKAREMMLAMRMENYLEKNEILEAYINVVPFGRDASGTQIAGVQTAAQGVFGVDASELNLPQAAFIAGLPQNPFSFTPFNPDGDIRDDLSPGITRMKTVLSRMHEKNIIDDAMYEEALTYDIEKHLTDKKDTKSRSMEHYPYMSNEIERRAAFILRDILLEKENINAANLNNEAMEHYYDEAKKQLRLGGYRIHTTIDKTIYDAMNKSIKDDKLFGPDRGEMPEEIGATLVENKSGAILSFVGGRDFERENLNHATQGQRSVGSTIKPLMPYGSAMERGMVQPASLLPDMPSSYSDGTALANNSDNYLGFIPVRDALMHSQNVPSVKTFQQLDQGEVKKDLQNMGFSLDDDSVYESAALGAIDASVEQNTSAMSLFGNEGKRQDPYMIERIETHNGEEIYEYEPESRLVFSPQTSYLAVDMMRDVIKNGTANFLPNKLAISGDWAGKTGTSTDYHDAWFIGLNPNVTFGVWIGYDEPQPLKRQYNGLTYSQRTQALWATMMNAAADANEDVILNEQRFKKPDRIRRQTVCGLNGLLPSIPCHNAGLIDTDLMNEDHVPTKKDDSQEEAYVTINGQNYPALEDTPVAFTRKGIVADLPFFEQLELGEHEKDRLLGDVIPAGLETPVSDHPPKAVNGVRTGEGALHWDQHTDEDIIGYRIYESDGKFVANVIGNTSTTYKNSDKGKDYEVTAVDTQGRESF</sequence>
<keyword evidence="12" id="KW-0511">Multifunctional enzyme</keyword>
<dbReference type="InterPro" id="IPR036950">
    <property type="entry name" value="PBP_transglycosylase"/>
</dbReference>
<keyword evidence="9" id="KW-0573">Peptidoglycan synthesis</keyword>
<evidence type="ECO:0000256" key="9">
    <source>
        <dbReference type="ARBA" id="ARBA00022984"/>
    </source>
</evidence>
<protein>
    <submittedName>
        <fullName evidence="19">Penicillin-binding protein</fullName>
    </submittedName>
</protein>
<evidence type="ECO:0000256" key="6">
    <source>
        <dbReference type="ARBA" id="ARBA00022692"/>
    </source>
</evidence>
<name>A0A514LH57_9BACI</name>
<dbReference type="GO" id="GO:0009252">
    <property type="term" value="P:peptidoglycan biosynthetic process"/>
    <property type="evidence" value="ECO:0007669"/>
    <property type="project" value="UniProtKB-KW"/>
</dbReference>
<dbReference type="RefSeq" id="WP_142089046.1">
    <property type="nucleotide sequence ID" value="NZ_CP035485.1"/>
</dbReference>
<dbReference type="GO" id="GO:0030288">
    <property type="term" value="C:outer membrane-bounded periplasmic space"/>
    <property type="evidence" value="ECO:0007669"/>
    <property type="project" value="TreeGrafter"/>
</dbReference>
<keyword evidence="3" id="KW-0645">Protease</keyword>
<keyword evidence="20" id="KW-1185">Reference proteome</keyword>
<gene>
    <name evidence="19" type="ORF">EPH95_08330</name>
</gene>
<dbReference type="GO" id="GO:0008360">
    <property type="term" value="P:regulation of cell shape"/>
    <property type="evidence" value="ECO:0007669"/>
    <property type="project" value="UniProtKB-KW"/>
</dbReference>
<keyword evidence="8" id="KW-0133">Cell shape</keyword>
<dbReference type="InterPro" id="IPR001264">
    <property type="entry name" value="Glyco_trans_51"/>
</dbReference>
<feature type="domain" description="Penicillin-binding protein transpeptidase" evidence="17">
    <location>
        <begin position="401"/>
        <end position="657"/>
    </location>
</feature>
<dbReference type="Pfam" id="PF00912">
    <property type="entry name" value="Transgly"/>
    <property type="match status" value="1"/>
</dbReference>
<dbReference type="GO" id="GO:0008955">
    <property type="term" value="F:peptidoglycan glycosyltransferase activity"/>
    <property type="evidence" value="ECO:0007669"/>
    <property type="project" value="UniProtKB-EC"/>
</dbReference>
<evidence type="ECO:0000256" key="8">
    <source>
        <dbReference type="ARBA" id="ARBA00022960"/>
    </source>
</evidence>
<dbReference type="InterPro" id="IPR023346">
    <property type="entry name" value="Lysozyme-like_dom_sf"/>
</dbReference>
<evidence type="ECO:0000313" key="19">
    <source>
        <dbReference type="EMBL" id="QDI91193.1"/>
    </source>
</evidence>
<evidence type="ECO:0000256" key="4">
    <source>
        <dbReference type="ARBA" id="ARBA00022676"/>
    </source>
</evidence>
<dbReference type="AlphaFoldDB" id="A0A514LH57"/>
<dbReference type="OrthoDB" id="9766909at2"/>
<feature type="domain" description="Glycosyl transferase family 51" evidence="18">
    <location>
        <begin position="100"/>
        <end position="277"/>
    </location>
</feature>
<evidence type="ECO:0000256" key="14">
    <source>
        <dbReference type="ARBA" id="ARBA00034000"/>
    </source>
</evidence>
<dbReference type="Gene3D" id="3.40.710.10">
    <property type="entry name" value="DD-peptidase/beta-lactamase superfamily"/>
    <property type="match status" value="1"/>
</dbReference>
<evidence type="ECO:0000313" key="20">
    <source>
        <dbReference type="Proteomes" id="UP000319756"/>
    </source>
</evidence>
<evidence type="ECO:0000256" key="10">
    <source>
        <dbReference type="ARBA" id="ARBA00022989"/>
    </source>
</evidence>
<evidence type="ECO:0000256" key="12">
    <source>
        <dbReference type="ARBA" id="ARBA00023268"/>
    </source>
</evidence>
<keyword evidence="5" id="KW-0808">Transferase</keyword>
<dbReference type="KEGG" id="sale:EPH95_08330"/>
<evidence type="ECO:0000256" key="1">
    <source>
        <dbReference type="ARBA" id="ARBA00022475"/>
    </source>
</evidence>
<dbReference type="GO" id="GO:0009002">
    <property type="term" value="F:serine-type D-Ala-D-Ala carboxypeptidase activity"/>
    <property type="evidence" value="ECO:0007669"/>
    <property type="project" value="UniProtKB-EC"/>
</dbReference>
<evidence type="ECO:0000256" key="13">
    <source>
        <dbReference type="ARBA" id="ARBA00023316"/>
    </source>
</evidence>
<dbReference type="InterPro" id="IPR050396">
    <property type="entry name" value="Glycosyltr_51/Transpeptidase"/>
</dbReference>
<keyword evidence="11 16" id="KW-0472">Membrane</keyword>
<dbReference type="PANTHER" id="PTHR32282:SF32">
    <property type="entry name" value="PENICILLIN-BINDING PROTEIN 2A"/>
    <property type="match status" value="1"/>
</dbReference>
<organism evidence="19 20">
    <name type="scientific">Salicibibacter halophilus</name>
    <dbReference type="NCBI Taxonomy" id="2502791"/>
    <lineage>
        <taxon>Bacteria</taxon>
        <taxon>Bacillati</taxon>
        <taxon>Bacillota</taxon>
        <taxon>Bacilli</taxon>
        <taxon>Bacillales</taxon>
        <taxon>Bacillaceae</taxon>
        <taxon>Salicibibacter</taxon>
    </lineage>
</organism>
<dbReference type="GO" id="GO:0071555">
    <property type="term" value="P:cell wall organization"/>
    <property type="evidence" value="ECO:0007669"/>
    <property type="project" value="UniProtKB-KW"/>
</dbReference>
<keyword evidence="4" id="KW-0328">Glycosyltransferase</keyword>
<dbReference type="InterPro" id="IPR013783">
    <property type="entry name" value="Ig-like_fold"/>
</dbReference>
<evidence type="ECO:0000259" key="17">
    <source>
        <dbReference type="Pfam" id="PF00905"/>
    </source>
</evidence>
<keyword evidence="7" id="KW-0378">Hydrolase</keyword>
<dbReference type="Pfam" id="PF00905">
    <property type="entry name" value="Transpeptidase"/>
    <property type="match status" value="1"/>
</dbReference>
<evidence type="ECO:0000256" key="2">
    <source>
        <dbReference type="ARBA" id="ARBA00022645"/>
    </source>
</evidence>
<feature type="transmembrane region" description="Helical" evidence="16">
    <location>
        <begin position="30"/>
        <end position="58"/>
    </location>
</feature>
<keyword evidence="1" id="KW-1003">Cell membrane</keyword>
<keyword evidence="6 16" id="KW-0812">Transmembrane</keyword>
<dbReference type="GO" id="GO:0006508">
    <property type="term" value="P:proteolysis"/>
    <property type="evidence" value="ECO:0007669"/>
    <property type="project" value="UniProtKB-KW"/>
</dbReference>
<dbReference type="EMBL" id="CP035485">
    <property type="protein sequence ID" value="QDI91193.1"/>
    <property type="molecule type" value="Genomic_DNA"/>
</dbReference>
<dbReference type="GO" id="GO:0008658">
    <property type="term" value="F:penicillin binding"/>
    <property type="evidence" value="ECO:0007669"/>
    <property type="project" value="InterPro"/>
</dbReference>
<dbReference type="Gene3D" id="2.60.40.10">
    <property type="entry name" value="Immunoglobulins"/>
    <property type="match status" value="1"/>
</dbReference>
<keyword evidence="10 16" id="KW-1133">Transmembrane helix</keyword>
<dbReference type="SUPFAM" id="SSF56601">
    <property type="entry name" value="beta-lactamase/transpeptidase-like"/>
    <property type="match status" value="1"/>
</dbReference>
<dbReference type="Proteomes" id="UP000319756">
    <property type="component" value="Chromosome"/>
</dbReference>
<evidence type="ECO:0000256" key="16">
    <source>
        <dbReference type="SAM" id="Phobius"/>
    </source>
</evidence>
<keyword evidence="13" id="KW-0961">Cell wall biogenesis/degradation</keyword>
<dbReference type="SUPFAM" id="SSF53955">
    <property type="entry name" value="Lysozyme-like"/>
    <property type="match status" value="1"/>
</dbReference>
<accession>A0A514LH57</accession>
<comment type="catalytic activity">
    <reaction evidence="14">
        <text>Preferential cleavage: (Ac)2-L-Lys-D-Ala-|-D-Ala. Also transpeptidation of peptidyl-alanyl moieties that are N-acyl substituents of D-alanine.</text>
        <dbReference type="EC" id="3.4.16.4"/>
    </reaction>
</comment>
<evidence type="ECO:0000259" key="18">
    <source>
        <dbReference type="Pfam" id="PF00912"/>
    </source>
</evidence>
<reference evidence="20" key="1">
    <citation type="submission" date="2019-01" db="EMBL/GenBank/DDBJ databases">
        <title>Genomic analysis of Salicibibacter sp. NKC3-5.</title>
        <authorList>
            <person name="Oh Y.J."/>
        </authorList>
    </citation>
    <scope>NUCLEOTIDE SEQUENCE [LARGE SCALE GENOMIC DNA]</scope>
    <source>
        <strain evidence="20">NKC3-5</strain>
    </source>
</reference>
<evidence type="ECO:0000256" key="5">
    <source>
        <dbReference type="ARBA" id="ARBA00022679"/>
    </source>
</evidence>